<dbReference type="AlphaFoldDB" id="A0A7S4CWB1"/>
<name>A0A7S4CWB1_9EUGL</name>
<proteinExistence type="predicted"/>
<feature type="region of interest" description="Disordered" evidence="1">
    <location>
        <begin position="26"/>
        <end position="47"/>
    </location>
</feature>
<evidence type="ECO:0000313" key="2">
    <source>
        <dbReference type="EMBL" id="CAE0808518.1"/>
    </source>
</evidence>
<dbReference type="EMBL" id="HBJA01055441">
    <property type="protein sequence ID" value="CAE0808518.1"/>
    <property type="molecule type" value="Transcribed_RNA"/>
</dbReference>
<accession>A0A7S4CWB1</accession>
<organism evidence="2">
    <name type="scientific">Eutreptiella gymnastica</name>
    <dbReference type="NCBI Taxonomy" id="73025"/>
    <lineage>
        <taxon>Eukaryota</taxon>
        <taxon>Discoba</taxon>
        <taxon>Euglenozoa</taxon>
        <taxon>Euglenida</taxon>
        <taxon>Spirocuta</taxon>
        <taxon>Euglenophyceae</taxon>
        <taxon>Eutreptiales</taxon>
        <taxon>Eutreptiaceae</taxon>
        <taxon>Eutreptiella</taxon>
    </lineage>
</organism>
<sequence>MSMRTCCDASLRCALHSGALQGTSVGHHGTPTCMPPKSPESIRQGGVHGRLSPVEVSNRKLQTPTTTIGRTPSPHALAASRMVYGIVNPIGTVACAMEGVPLPCTVLVVPLQGCEYQGSPAGSALCPIMSLHIDPNPECMYWTGVSPARLLCICCLNLLLKQNQCFAKNISFAFRFRSVSILFG</sequence>
<gene>
    <name evidence="2" type="ORF">EGYM00163_LOCUS19649</name>
</gene>
<evidence type="ECO:0000256" key="1">
    <source>
        <dbReference type="SAM" id="MobiDB-lite"/>
    </source>
</evidence>
<protein>
    <submittedName>
        <fullName evidence="2">Uncharacterized protein</fullName>
    </submittedName>
</protein>
<reference evidence="2" key="1">
    <citation type="submission" date="2021-01" db="EMBL/GenBank/DDBJ databases">
        <authorList>
            <person name="Corre E."/>
            <person name="Pelletier E."/>
            <person name="Niang G."/>
            <person name="Scheremetjew M."/>
            <person name="Finn R."/>
            <person name="Kale V."/>
            <person name="Holt S."/>
            <person name="Cochrane G."/>
            <person name="Meng A."/>
            <person name="Brown T."/>
            <person name="Cohen L."/>
        </authorList>
    </citation>
    <scope>NUCLEOTIDE SEQUENCE</scope>
    <source>
        <strain evidence="2">CCMP1594</strain>
    </source>
</reference>